<dbReference type="EMBL" id="BOLY01000002">
    <property type="protein sequence ID" value="GIZ40402.1"/>
    <property type="molecule type" value="Genomic_DNA"/>
</dbReference>
<dbReference type="SUPFAM" id="SSF81383">
    <property type="entry name" value="F-box domain"/>
    <property type="match status" value="1"/>
</dbReference>
<dbReference type="Proteomes" id="UP000825890">
    <property type="component" value="Unassembled WGS sequence"/>
</dbReference>
<dbReference type="OrthoDB" id="3856067at2759"/>
<comment type="caution">
    <text evidence="1">The sequence shown here is derived from an EMBL/GenBank/DDBJ whole genome shotgun (WGS) entry which is preliminary data.</text>
</comment>
<keyword evidence="2" id="KW-1185">Reference proteome</keyword>
<dbReference type="GeneID" id="68289314"/>
<dbReference type="RefSeq" id="XP_044654889.1">
    <property type="nucleotide sequence ID" value="XM_044798954.1"/>
</dbReference>
<organism evidence="1 2">
    <name type="scientific">Cercospora kikuchii</name>
    <dbReference type="NCBI Taxonomy" id="84275"/>
    <lineage>
        <taxon>Eukaryota</taxon>
        <taxon>Fungi</taxon>
        <taxon>Dikarya</taxon>
        <taxon>Ascomycota</taxon>
        <taxon>Pezizomycotina</taxon>
        <taxon>Dothideomycetes</taxon>
        <taxon>Dothideomycetidae</taxon>
        <taxon>Mycosphaerellales</taxon>
        <taxon>Mycosphaerellaceae</taxon>
        <taxon>Cercospora</taxon>
    </lineage>
</organism>
<dbReference type="AlphaFoldDB" id="A0A9P3CFG3"/>
<sequence length="267" mass="30155">MDATRPTASKVAEDLHCSHVFYVTELFEQIMIHVDMRTLLLAQRVDKHWHMTISASKPLQQKLFLLPVTRAQLIALNTIELCPAVWHPDDDDKRPPTQFGPATQPEDRYNICKLPGKCYTTGPYHPPRDFQLVVYNPIILNMPKSKYKPPVLQPKIRSVPDSTVRPSWEKMLIVQPPQPKKLMYFVDTRYSSCQYRAGARNFAAGGDAALLEVLSLAEQCLQERYKSTHPECVCEIRGPGQNATVRLGAVAASPEDVEAFKVGELDT</sequence>
<protein>
    <recommendedName>
        <fullName evidence="3">F-box domain-containing protein</fullName>
    </recommendedName>
</protein>
<name>A0A9P3CFG3_9PEZI</name>
<accession>A0A9P3CFG3</accession>
<evidence type="ECO:0000313" key="1">
    <source>
        <dbReference type="EMBL" id="GIZ40402.1"/>
    </source>
</evidence>
<evidence type="ECO:0008006" key="3">
    <source>
        <dbReference type="Google" id="ProtNLM"/>
    </source>
</evidence>
<proteinExistence type="predicted"/>
<evidence type="ECO:0000313" key="2">
    <source>
        <dbReference type="Proteomes" id="UP000825890"/>
    </source>
</evidence>
<gene>
    <name evidence="1" type="ORF">CKM354_000373900</name>
</gene>
<reference evidence="1 2" key="1">
    <citation type="submission" date="2021-01" db="EMBL/GenBank/DDBJ databases">
        <title>Cercospora kikuchii MAFF 305040 whole genome shotgun sequence.</title>
        <authorList>
            <person name="Kashiwa T."/>
            <person name="Suzuki T."/>
        </authorList>
    </citation>
    <scope>NUCLEOTIDE SEQUENCE [LARGE SCALE GENOMIC DNA]</scope>
    <source>
        <strain evidence="1 2">MAFF 305040</strain>
    </source>
</reference>
<dbReference type="InterPro" id="IPR036047">
    <property type="entry name" value="F-box-like_dom_sf"/>
</dbReference>